<dbReference type="Gene3D" id="2.40.50.140">
    <property type="entry name" value="Nucleic acid-binding proteins"/>
    <property type="match status" value="1"/>
</dbReference>
<keyword evidence="9" id="KW-1185">Reference proteome</keyword>
<organism evidence="8 9">
    <name type="scientific">Donghicola tyrosinivorans</name>
    <dbReference type="NCBI Taxonomy" id="1652492"/>
    <lineage>
        <taxon>Bacteria</taxon>
        <taxon>Pseudomonadati</taxon>
        <taxon>Pseudomonadota</taxon>
        <taxon>Alphaproteobacteria</taxon>
        <taxon>Rhodobacterales</taxon>
        <taxon>Roseobacteraceae</taxon>
        <taxon>Donghicola</taxon>
    </lineage>
</organism>
<feature type="binding site" evidence="6">
    <location>
        <position position="288"/>
    </location>
    <ligand>
        <name>S-adenosyl-L-methionine</name>
        <dbReference type="ChEBI" id="CHEBI:59789"/>
    </ligand>
</feature>
<dbReference type="RefSeq" id="WP_106263405.1">
    <property type="nucleotide sequence ID" value="NZ_PVTQ01000003.1"/>
</dbReference>
<dbReference type="PROSITE" id="PS01230">
    <property type="entry name" value="TRMA_1"/>
    <property type="match status" value="1"/>
</dbReference>
<dbReference type="Pfam" id="PF05958">
    <property type="entry name" value="tRNA_U5-meth_tr"/>
    <property type="match status" value="1"/>
</dbReference>
<dbReference type="GO" id="GO:0051536">
    <property type="term" value="F:iron-sulfur cluster binding"/>
    <property type="evidence" value="ECO:0007669"/>
    <property type="project" value="UniProtKB-KW"/>
</dbReference>
<dbReference type="InterPro" id="IPR012340">
    <property type="entry name" value="NA-bd_OB-fold"/>
</dbReference>
<dbReference type="GO" id="GO:0070475">
    <property type="term" value="P:rRNA base methylation"/>
    <property type="evidence" value="ECO:0007669"/>
    <property type="project" value="TreeGrafter"/>
</dbReference>
<evidence type="ECO:0000256" key="7">
    <source>
        <dbReference type="PROSITE-ProRule" id="PRU10015"/>
    </source>
</evidence>
<feature type="active site" description="Nucleophile" evidence="6">
    <location>
        <position position="362"/>
    </location>
</feature>
<dbReference type="EMBL" id="PVTQ01000003">
    <property type="protein sequence ID" value="PRY91742.1"/>
    <property type="molecule type" value="Genomic_DNA"/>
</dbReference>
<evidence type="ECO:0000256" key="5">
    <source>
        <dbReference type="ARBA" id="ARBA00023014"/>
    </source>
</evidence>
<dbReference type="Proteomes" id="UP000238392">
    <property type="component" value="Unassembled WGS sequence"/>
</dbReference>
<keyword evidence="1" id="KW-0479">Metal-binding</keyword>
<dbReference type="GO" id="GO:0070041">
    <property type="term" value="F:rRNA (uridine-C5-)-methyltransferase activity"/>
    <property type="evidence" value="ECO:0007669"/>
    <property type="project" value="TreeGrafter"/>
</dbReference>
<dbReference type="CDD" id="cd02440">
    <property type="entry name" value="AdoMet_MTases"/>
    <property type="match status" value="1"/>
</dbReference>
<sequence>MPEVVIERLGLHGDGIAAGPIYVPMTLPGERVEGEIEGDVMVAPKIVEPSDVRVKAPCPRYKRCGGCSLQHAADGFVADWKVQVVRTALEAQGLEASISGIATSPANARRRAVFSARRTKAGAQVGFHVRGSDQIVEIDGCTLLEPALLDARPIVAELVKLGGSRKGELSVTVTLTRHGLDMSVAGGKPLDGPLRALLGPFAEEQKLARLAWGDETVALRLPPEQEFDGIAVAPPPGSFLQATKHGEVALRTAVLETVGDAAHVMDLFAGAGTFSLPLARKAEVWALEGVPEMIKAMDHGWRHAKGLKKLRGEVRDLFRNPVMAADMAKMDAVVLDPPRAGAQAQVAEIAASKVPVLAYVSCNPVTFARDAAVLVKSGYRLENVLVVDQFRWSTHVELAAAFRKE</sequence>
<evidence type="ECO:0000256" key="3">
    <source>
        <dbReference type="ARBA" id="ARBA00022679"/>
    </source>
</evidence>
<proteinExistence type="inferred from homology"/>
<feature type="active site" evidence="7">
    <location>
        <position position="362"/>
    </location>
</feature>
<keyword evidence="4 6" id="KW-0949">S-adenosyl-L-methionine</keyword>
<dbReference type="Gene3D" id="3.40.50.150">
    <property type="entry name" value="Vaccinia Virus protein VP39"/>
    <property type="match status" value="1"/>
</dbReference>
<dbReference type="SUPFAM" id="SSF53335">
    <property type="entry name" value="S-adenosyl-L-methionine-dependent methyltransferases"/>
    <property type="match status" value="1"/>
</dbReference>
<dbReference type="AlphaFoldDB" id="A0A2T0WYG8"/>
<keyword evidence="1" id="KW-0004">4Fe-4S</keyword>
<comment type="caution">
    <text evidence="8">The sequence shown here is derived from an EMBL/GenBank/DDBJ whole genome shotgun (WGS) entry which is preliminary data.</text>
</comment>
<evidence type="ECO:0000256" key="2">
    <source>
        <dbReference type="ARBA" id="ARBA00022603"/>
    </source>
</evidence>
<dbReference type="InterPro" id="IPR030390">
    <property type="entry name" value="MeTrfase_TrmA_AS"/>
</dbReference>
<dbReference type="PANTHER" id="PTHR11061">
    <property type="entry name" value="RNA M5U METHYLTRANSFERASE"/>
    <property type="match status" value="1"/>
</dbReference>
<dbReference type="InterPro" id="IPR029063">
    <property type="entry name" value="SAM-dependent_MTases_sf"/>
</dbReference>
<dbReference type="PANTHER" id="PTHR11061:SF49">
    <property type="entry name" value="23S RRNA (URACIL(1939)-C(5))-METHYLTRANSFERASE RLMD"/>
    <property type="match status" value="1"/>
</dbReference>
<comment type="similarity">
    <text evidence="6">Belongs to the class I-like SAM-binding methyltransferase superfamily. RNA M5U methyltransferase family.</text>
</comment>
<dbReference type="OrthoDB" id="9804590at2"/>
<feature type="binding site" evidence="6">
    <location>
        <position position="336"/>
    </location>
    <ligand>
        <name>S-adenosyl-L-methionine</name>
        <dbReference type="ChEBI" id="CHEBI:59789"/>
    </ligand>
</feature>
<evidence type="ECO:0000256" key="1">
    <source>
        <dbReference type="ARBA" id="ARBA00022485"/>
    </source>
</evidence>
<dbReference type="InterPro" id="IPR010280">
    <property type="entry name" value="U5_MeTrfase_fam"/>
</dbReference>
<reference evidence="8 9" key="1">
    <citation type="submission" date="2018-03" db="EMBL/GenBank/DDBJ databases">
        <title>Genomic Encyclopedia of Archaeal and Bacterial Type Strains, Phase II (KMG-II): from individual species to whole genera.</title>
        <authorList>
            <person name="Goeker M."/>
        </authorList>
    </citation>
    <scope>NUCLEOTIDE SEQUENCE [LARGE SCALE GENOMIC DNA]</scope>
    <source>
        <strain evidence="8 9">DSM 100212</strain>
    </source>
</reference>
<keyword evidence="2 6" id="KW-0489">Methyltransferase</keyword>
<dbReference type="Gene3D" id="2.40.50.1070">
    <property type="match status" value="1"/>
</dbReference>
<evidence type="ECO:0000256" key="6">
    <source>
        <dbReference type="PROSITE-ProRule" id="PRU01024"/>
    </source>
</evidence>
<evidence type="ECO:0000313" key="9">
    <source>
        <dbReference type="Proteomes" id="UP000238392"/>
    </source>
</evidence>
<feature type="binding site" evidence="6">
    <location>
        <position position="241"/>
    </location>
    <ligand>
        <name>S-adenosyl-L-methionine</name>
        <dbReference type="ChEBI" id="CHEBI:59789"/>
    </ligand>
</feature>
<protein>
    <submittedName>
        <fullName evidence="8">23S rRNA (Uracil1939-C5)-methyltransferase</fullName>
    </submittedName>
</protein>
<keyword evidence="3 6" id="KW-0808">Transferase</keyword>
<keyword evidence="1" id="KW-0408">Iron</keyword>
<evidence type="ECO:0000256" key="4">
    <source>
        <dbReference type="ARBA" id="ARBA00022691"/>
    </source>
</evidence>
<name>A0A2T0WYG8_9RHOB</name>
<dbReference type="PROSITE" id="PS51687">
    <property type="entry name" value="SAM_MT_RNA_M5U"/>
    <property type="match status" value="1"/>
</dbReference>
<feature type="binding site" evidence="6">
    <location>
        <position position="268"/>
    </location>
    <ligand>
        <name>S-adenosyl-L-methionine</name>
        <dbReference type="ChEBI" id="CHEBI:59789"/>
    </ligand>
</feature>
<evidence type="ECO:0000313" key="8">
    <source>
        <dbReference type="EMBL" id="PRY91742.1"/>
    </source>
</evidence>
<accession>A0A2T0WYG8</accession>
<gene>
    <name evidence="8" type="ORF">CLV74_103331</name>
</gene>
<keyword evidence="5" id="KW-0411">Iron-sulfur</keyword>